<accession>A0AAU3HTT8</accession>
<evidence type="ECO:0000256" key="7">
    <source>
        <dbReference type="ARBA" id="ARBA00047848"/>
    </source>
</evidence>
<evidence type="ECO:0000256" key="6">
    <source>
        <dbReference type="ARBA" id="ARBA00023239"/>
    </source>
</evidence>
<keyword evidence="5" id="KW-0584">Phenylalanine biosynthesis</keyword>
<evidence type="ECO:0000256" key="4">
    <source>
        <dbReference type="ARBA" id="ARBA00023141"/>
    </source>
</evidence>
<dbReference type="SUPFAM" id="SSF48600">
    <property type="entry name" value="Chorismate mutase II"/>
    <property type="match status" value="1"/>
</dbReference>
<dbReference type="EMBL" id="CP109546">
    <property type="protein sequence ID" value="WTZ07707.1"/>
    <property type="molecule type" value="Genomic_DNA"/>
</dbReference>
<feature type="region of interest" description="Disordered" evidence="8">
    <location>
        <begin position="282"/>
        <end position="306"/>
    </location>
</feature>
<evidence type="ECO:0000256" key="5">
    <source>
        <dbReference type="ARBA" id="ARBA00023222"/>
    </source>
</evidence>
<evidence type="ECO:0000256" key="3">
    <source>
        <dbReference type="ARBA" id="ARBA00022605"/>
    </source>
</evidence>
<dbReference type="InterPro" id="IPR036263">
    <property type="entry name" value="Chorismate_II_sf"/>
</dbReference>
<keyword evidence="3" id="KW-0028">Amino-acid biosynthesis</keyword>
<sequence>MELSGSDRRFAYLGPEGTFTEQALQSIQEARGSRLLSAATASEALAYVCHGIADATMLPVHNTVAGMVPDTLCALVESPSLIVVREVVLGVEFALLARPGTPLSEVRTVSGHPHAGTQVRRWLNNHVPQARWIPAPSNAEGARSVRDGECDAAVAGEFAAARYGLEPTATGIQDAAGATTRFLLCARRGTLRVPDPDAANRTSLIGRIAGRPSQLGKFLDELTSHRFLHGVSLSVVRHGSDSSVLFVDCPGRMDQRATARAVGFLQLSLPGLRSMGSYASAPSVISPSERSRTVHPKGITGADASVEPTSGDIAQLREQIDALDHSLIGALQQRLKASREIQRLRTGGGGSRVDSGREHTIRGRYTETLGKGGSEVADAVLEMCRGRVPQ</sequence>
<evidence type="ECO:0000259" key="9">
    <source>
        <dbReference type="PROSITE" id="PS51168"/>
    </source>
</evidence>
<feature type="domain" description="Chorismate mutase" evidence="9">
    <location>
        <begin position="307"/>
        <end position="390"/>
    </location>
</feature>
<gene>
    <name evidence="11" type="ORF">OG699_06645</name>
</gene>
<dbReference type="PROSITE" id="PS51171">
    <property type="entry name" value="PREPHENATE_DEHYDR_3"/>
    <property type="match status" value="1"/>
</dbReference>
<dbReference type="Pfam" id="PF00800">
    <property type="entry name" value="PDT"/>
    <property type="match status" value="1"/>
</dbReference>
<protein>
    <recommendedName>
        <fullName evidence="2">prephenate dehydratase</fullName>
        <ecNumber evidence="2">4.2.1.51</ecNumber>
    </recommendedName>
</protein>
<dbReference type="PANTHER" id="PTHR21022:SF19">
    <property type="entry name" value="PREPHENATE DEHYDRATASE-RELATED"/>
    <property type="match status" value="1"/>
</dbReference>
<reference evidence="11" key="1">
    <citation type="submission" date="2022-10" db="EMBL/GenBank/DDBJ databases">
        <title>The complete genomes of actinobacterial strains from the NBC collection.</title>
        <authorList>
            <person name="Joergensen T.S."/>
            <person name="Alvarez Arevalo M."/>
            <person name="Sterndorff E.B."/>
            <person name="Faurdal D."/>
            <person name="Vuksanovic O."/>
            <person name="Mourched A.-S."/>
            <person name="Charusanti P."/>
            <person name="Shaw S."/>
            <person name="Blin K."/>
            <person name="Weber T."/>
        </authorList>
    </citation>
    <scope>NUCLEOTIDE SEQUENCE</scope>
    <source>
        <strain evidence="11">NBC_01393</strain>
    </source>
</reference>
<dbReference type="GO" id="GO:0005737">
    <property type="term" value="C:cytoplasm"/>
    <property type="evidence" value="ECO:0007669"/>
    <property type="project" value="TreeGrafter"/>
</dbReference>
<dbReference type="InterPro" id="IPR002701">
    <property type="entry name" value="CM_II_prokaryot"/>
</dbReference>
<dbReference type="SUPFAM" id="SSF53850">
    <property type="entry name" value="Periplasmic binding protein-like II"/>
    <property type="match status" value="1"/>
</dbReference>
<dbReference type="AlphaFoldDB" id="A0AAU3HTT8"/>
<keyword evidence="4" id="KW-0057">Aromatic amino acid biosynthesis</keyword>
<feature type="domain" description="Prephenate dehydratase" evidence="10">
    <location>
        <begin position="9"/>
        <end position="187"/>
    </location>
</feature>
<keyword evidence="11" id="KW-0413">Isomerase</keyword>
<dbReference type="Pfam" id="PF01817">
    <property type="entry name" value="CM_2"/>
    <property type="match status" value="1"/>
</dbReference>
<evidence type="ECO:0000313" key="11">
    <source>
        <dbReference type="EMBL" id="WTZ07707.1"/>
    </source>
</evidence>
<evidence type="ECO:0000259" key="10">
    <source>
        <dbReference type="PROSITE" id="PS51171"/>
    </source>
</evidence>
<dbReference type="InterPro" id="IPR036979">
    <property type="entry name" value="CM_dom_sf"/>
</dbReference>
<dbReference type="Gene3D" id="3.40.190.10">
    <property type="entry name" value="Periplasmic binding protein-like II"/>
    <property type="match status" value="2"/>
</dbReference>
<dbReference type="PANTHER" id="PTHR21022">
    <property type="entry name" value="PREPHENATE DEHYDRATASE P PROTEIN"/>
    <property type="match status" value="1"/>
</dbReference>
<dbReference type="NCBIfam" id="NF005894">
    <property type="entry name" value="PRK07857.1"/>
    <property type="match status" value="1"/>
</dbReference>
<dbReference type="InterPro" id="IPR001086">
    <property type="entry name" value="Preph_deHydtase"/>
</dbReference>
<evidence type="ECO:0000256" key="1">
    <source>
        <dbReference type="ARBA" id="ARBA00004741"/>
    </source>
</evidence>
<keyword evidence="6" id="KW-0456">Lyase</keyword>
<dbReference type="GO" id="GO:0009094">
    <property type="term" value="P:L-phenylalanine biosynthetic process"/>
    <property type="evidence" value="ECO:0007669"/>
    <property type="project" value="UniProtKB-KW"/>
</dbReference>
<evidence type="ECO:0000256" key="2">
    <source>
        <dbReference type="ARBA" id="ARBA00013147"/>
    </source>
</evidence>
<organism evidence="11">
    <name type="scientific">Streptomyces sp. NBC_01393</name>
    <dbReference type="NCBI Taxonomy" id="2903851"/>
    <lineage>
        <taxon>Bacteria</taxon>
        <taxon>Bacillati</taxon>
        <taxon>Actinomycetota</taxon>
        <taxon>Actinomycetes</taxon>
        <taxon>Kitasatosporales</taxon>
        <taxon>Streptomycetaceae</taxon>
        <taxon>Streptomyces</taxon>
    </lineage>
</organism>
<dbReference type="GO" id="GO:0004664">
    <property type="term" value="F:prephenate dehydratase activity"/>
    <property type="evidence" value="ECO:0007669"/>
    <property type="project" value="UniProtKB-EC"/>
</dbReference>
<dbReference type="EC" id="4.2.1.51" evidence="2"/>
<comment type="catalytic activity">
    <reaction evidence="7">
        <text>prephenate + H(+) = 3-phenylpyruvate + CO2 + H2O</text>
        <dbReference type="Rhea" id="RHEA:21648"/>
        <dbReference type="ChEBI" id="CHEBI:15377"/>
        <dbReference type="ChEBI" id="CHEBI:15378"/>
        <dbReference type="ChEBI" id="CHEBI:16526"/>
        <dbReference type="ChEBI" id="CHEBI:18005"/>
        <dbReference type="ChEBI" id="CHEBI:29934"/>
        <dbReference type="EC" id="4.2.1.51"/>
    </reaction>
</comment>
<dbReference type="SMART" id="SM00830">
    <property type="entry name" value="CM_2"/>
    <property type="match status" value="1"/>
</dbReference>
<name>A0AAU3HTT8_9ACTN</name>
<dbReference type="PROSITE" id="PS51168">
    <property type="entry name" value="CHORISMATE_MUT_2"/>
    <property type="match status" value="1"/>
</dbReference>
<dbReference type="GO" id="GO:0004106">
    <property type="term" value="F:chorismate mutase activity"/>
    <property type="evidence" value="ECO:0007669"/>
    <property type="project" value="InterPro"/>
</dbReference>
<dbReference type="CDD" id="cd13632">
    <property type="entry name" value="PBP2_Aa-PDT_like"/>
    <property type="match status" value="1"/>
</dbReference>
<comment type="pathway">
    <text evidence="1">Amino-acid biosynthesis; L-phenylalanine biosynthesis; phenylpyruvate from prephenate: step 1/1.</text>
</comment>
<proteinExistence type="predicted"/>
<dbReference type="Gene3D" id="1.20.59.10">
    <property type="entry name" value="Chorismate mutase"/>
    <property type="match status" value="1"/>
</dbReference>
<dbReference type="GO" id="GO:0046417">
    <property type="term" value="P:chorismate metabolic process"/>
    <property type="evidence" value="ECO:0007669"/>
    <property type="project" value="InterPro"/>
</dbReference>
<evidence type="ECO:0000256" key="8">
    <source>
        <dbReference type="SAM" id="MobiDB-lite"/>
    </source>
</evidence>